<dbReference type="InterPro" id="IPR027623">
    <property type="entry name" value="AmmeMemoSam_A"/>
</dbReference>
<protein>
    <recommendedName>
        <fullName evidence="1">AMMECR1 domain-containing protein</fullName>
    </recommendedName>
</protein>
<dbReference type="InterPro" id="IPR036071">
    <property type="entry name" value="AMMECR1_dom_sf"/>
</dbReference>
<dbReference type="NCBIfam" id="TIGR04335">
    <property type="entry name" value="AmmeMemoSam_A"/>
    <property type="match status" value="1"/>
</dbReference>
<dbReference type="InterPro" id="IPR023473">
    <property type="entry name" value="AMMECR1"/>
</dbReference>
<dbReference type="InterPro" id="IPR027485">
    <property type="entry name" value="AMMECR1_N"/>
</dbReference>
<gene>
    <name evidence="2" type="ORF">GALL_44620</name>
</gene>
<sequence length="188" mass="21385">MTDSKRGKVLVEIARGAIGEALGEVYVSTPQEQWLDEKGATFVTLTQNGELRGCIGSLQAHRPLAQDVRQNALAAAFRDPRFEPLGRYELTITECEISLLSAAETMEFRGEHDALSQLRPGVDGVIFEYGRYRSTFLPQVWEQLPETRHFMAHLKRKAGLPDNFWAQEIRLSRYTVSKWREADFAEAR</sequence>
<comment type="caution">
    <text evidence="2">The sequence shown here is derived from an EMBL/GenBank/DDBJ whole genome shotgun (WGS) entry which is preliminary data.</text>
</comment>
<dbReference type="AlphaFoldDB" id="A0A1J5TER0"/>
<organism evidence="2">
    <name type="scientific">mine drainage metagenome</name>
    <dbReference type="NCBI Taxonomy" id="410659"/>
    <lineage>
        <taxon>unclassified sequences</taxon>
        <taxon>metagenomes</taxon>
        <taxon>ecological metagenomes</taxon>
    </lineage>
</organism>
<dbReference type="NCBIfam" id="TIGR00296">
    <property type="entry name" value="TIGR00296 family protein"/>
    <property type="match status" value="1"/>
</dbReference>
<dbReference type="EMBL" id="MLJW01000011">
    <property type="protein sequence ID" value="OIR14656.1"/>
    <property type="molecule type" value="Genomic_DNA"/>
</dbReference>
<dbReference type="PANTHER" id="PTHR13016">
    <property type="entry name" value="AMMECR1 HOMOLOG"/>
    <property type="match status" value="1"/>
</dbReference>
<name>A0A1J5TER0_9ZZZZ</name>
<dbReference type="PROSITE" id="PS51112">
    <property type="entry name" value="AMMECR1"/>
    <property type="match status" value="1"/>
</dbReference>
<dbReference type="PANTHER" id="PTHR13016:SF0">
    <property type="entry name" value="AMME SYNDROME CANDIDATE GENE 1 PROTEIN"/>
    <property type="match status" value="1"/>
</dbReference>
<evidence type="ECO:0000313" key="2">
    <source>
        <dbReference type="EMBL" id="OIR14656.1"/>
    </source>
</evidence>
<reference evidence="2" key="1">
    <citation type="submission" date="2016-10" db="EMBL/GenBank/DDBJ databases">
        <title>Sequence of Gallionella enrichment culture.</title>
        <authorList>
            <person name="Poehlein A."/>
            <person name="Muehling M."/>
            <person name="Daniel R."/>
        </authorList>
    </citation>
    <scope>NUCLEOTIDE SEQUENCE</scope>
</reference>
<dbReference type="InterPro" id="IPR002733">
    <property type="entry name" value="AMMECR1_domain"/>
</dbReference>
<proteinExistence type="predicted"/>
<dbReference type="Gene3D" id="3.30.1490.150">
    <property type="entry name" value="Hypothetical protein ph0010, domain 2"/>
    <property type="match status" value="1"/>
</dbReference>
<evidence type="ECO:0000259" key="1">
    <source>
        <dbReference type="PROSITE" id="PS51112"/>
    </source>
</evidence>
<accession>A0A1J5TER0</accession>
<dbReference type="Gene3D" id="3.30.700.20">
    <property type="entry name" value="Hypothetical protein ph0010, domain 1"/>
    <property type="match status" value="1"/>
</dbReference>
<feature type="domain" description="AMMECR1" evidence="1">
    <location>
        <begin position="1"/>
        <end position="188"/>
    </location>
</feature>
<dbReference type="SUPFAM" id="SSF143447">
    <property type="entry name" value="AMMECR1-like"/>
    <property type="match status" value="1"/>
</dbReference>
<dbReference type="Pfam" id="PF01871">
    <property type="entry name" value="AMMECR1"/>
    <property type="match status" value="1"/>
</dbReference>